<proteinExistence type="predicted"/>
<sequence>MFFSRFDEKEGFSNIYWLSNEVIEKLRPKI</sequence>
<evidence type="ECO:0000313" key="2">
    <source>
        <dbReference type="Proteomes" id="UP000291338"/>
    </source>
</evidence>
<dbReference type="EMBL" id="PPSX01000030">
    <property type="protein sequence ID" value="RZQ53365.1"/>
    <property type="molecule type" value="Genomic_DNA"/>
</dbReference>
<accession>A0A4Q7INR4</accession>
<organism evidence="1 2">
    <name type="scientific">Pseudoalteromonas phenolica</name>
    <dbReference type="NCBI Taxonomy" id="161398"/>
    <lineage>
        <taxon>Bacteria</taxon>
        <taxon>Pseudomonadati</taxon>
        <taxon>Pseudomonadota</taxon>
        <taxon>Gammaproteobacteria</taxon>
        <taxon>Alteromonadales</taxon>
        <taxon>Pseudoalteromonadaceae</taxon>
        <taxon>Pseudoalteromonas</taxon>
    </lineage>
</organism>
<dbReference type="Proteomes" id="UP000291338">
    <property type="component" value="Unassembled WGS sequence"/>
</dbReference>
<protein>
    <submittedName>
        <fullName evidence="1">Uncharacterized protein</fullName>
    </submittedName>
</protein>
<comment type="caution">
    <text evidence="1">The sequence shown here is derived from an EMBL/GenBank/DDBJ whole genome shotgun (WGS) entry which is preliminary data.</text>
</comment>
<dbReference type="AlphaFoldDB" id="A0A4Q7INR4"/>
<evidence type="ECO:0000313" key="1">
    <source>
        <dbReference type="EMBL" id="RZQ53365.1"/>
    </source>
</evidence>
<gene>
    <name evidence="1" type="ORF">C1E23_09785</name>
</gene>
<reference evidence="1 2" key="1">
    <citation type="submission" date="2018-01" db="EMBL/GenBank/DDBJ databases">
        <title>Co-occurrence of chitin degradation, pigmentation and bioactivity in marine Pseudoalteromonas.</title>
        <authorList>
            <person name="Paulsen S."/>
            <person name="Gram L."/>
            <person name="Machado H."/>
        </authorList>
    </citation>
    <scope>NUCLEOTIDE SEQUENCE [LARGE SCALE GENOMIC DNA]</scope>
    <source>
        <strain evidence="1 2">S3898</strain>
    </source>
</reference>
<name>A0A4Q7INR4_9GAMM</name>